<dbReference type="InterPro" id="IPR001678">
    <property type="entry name" value="MeTrfase_RsmB-F_NOP2_dom"/>
</dbReference>
<dbReference type="GO" id="GO:0008168">
    <property type="term" value="F:methyltransferase activity"/>
    <property type="evidence" value="ECO:0007669"/>
    <property type="project" value="UniProtKB-KW"/>
</dbReference>
<dbReference type="PANTHER" id="PTHR22807:SF34">
    <property type="entry name" value="TRNA (CYTOSINE(72)-C(5))-METHYLTRANSFERASE NSUN6"/>
    <property type="match status" value="1"/>
</dbReference>
<reference evidence="6" key="1">
    <citation type="submission" date="2022-09" db="EMBL/GenBank/DDBJ databases">
        <title>Actin cytoskeleton and complex cell architecture in an #Asgard archaeon.</title>
        <authorList>
            <person name="Ponce Toledo R.I."/>
            <person name="Schleper C."/>
            <person name="Rodrigues Oliveira T."/>
            <person name="Wollweber F."/>
            <person name="Xu J."/>
            <person name="Rittmann S."/>
            <person name="Klingl A."/>
            <person name="Pilhofer M."/>
        </authorList>
    </citation>
    <scope>NUCLEOTIDE SEQUENCE</scope>
    <source>
        <strain evidence="6">B-35</strain>
    </source>
</reference>
<evidence type="ECO:0000313" key="7">
    <source>
        <dbReference type="Proteomes" id="UP001208689"/>
    </source>
</evidence>
<dbReference type="SUPFAM" id="SSF53335">
    <property type="entry name" value="S-adenosyl-L-methionine-dependent methyltransferases"/>
    <property type="match status" value="1"/>
</dbReference>
<keyword evidence="1 6" id="KW-0489">Methyltransferase</keyword>
<feature type="domain" description="SAM-dependent MTase RsmB/NOP-type" evidence="5">
    <location>
        <begin position="138"/>
        <end position="447"/>
    </location>
</feature>
<evidence type="ECO:0000256" key="3">
    <source>
        <dbReference type="ARBA" id="ARBA00022691"/>
    </source>
</evidence>
<keyword evidence="2 6" id="KW-0808">Transferase</keyword>
<evidence type="ECO:0000313" key="6">
    <source>
        <dbReference type="EMBL" id="UYP48483.1"/>
    </source>
</evidence>
<dbReference type="PRINTS" id="PR02008">
    <property type="entry name" value="RCMTFAMILY"/>
</dbReference>
<evidence type="ECO:0000256" key="2">
    <source>
        <dbReference type="ARBA" id="ARBA00022679"/>
    </source>
</evidence>
<keyword evidence="7" id="KW-1185">Reference proteome</keyword>
<dbReference type="Pfam" id="PF01189">
    <property type="entry name" value="Methyltr_RsmB-F"/>
    <property type="match status" value="1"/>
</dbReference>
<dbReference type="InterPro" id="IPR029063">
    <property type="entry name" value="SAM-dependent_MTases_sf"/>
</dbReference>
<sequence>MANDDSQSSLVLQYAQQNFIGKAVIERLSATITDPEDMLKIIQAIHTPPQYYNLRINLSKISPENALSFTQNIFPTVLSQLGSLPNVLQIPITKKEVGKLHDRIVYCDKFAAESIMLGANLFVPGIKGFNGKFPKGEAVSITLAPKKYPEIVKNSDFTPDELEKYFHIANGEAMISSRDFPKYLKGIFVKNHNPLYSIPDYRDGDLYKKGWITEQNLPPNLASAIFMEKYLKVFPESTGLIIDTCSAPGHKTSALAEWGFYLSRSQGKPKWPKIISIDRSTNRLEHLRNDITRLGLQNIEVLACNLRKLLKLRPELEKSADFLMFDPPCSALGTRPKIFLDKTMKDLLDYPVNQRRLLKIVDNLVKPGGFLMYNTCTIPKEENEDIIAYAVHKLGYKVVSIPKKYRKIGQPGISRMDLSDEECQQMIRFYPGLNDSIGYFIAFLQKESK</sequence>
<dbReference type="InterPro" id="IPR023267">
    <property type="entry name" value="RCMT"/>
</dbReference>
<evidence type="ECO:0000259" key="5">
    <source>
        <dbReference type="PROSITE" id="PS51686"/>
    </source>
</evidence>
<keyword evidence="4" id="KW-0694">RNA-binding</keyword>
<gene>
    <name evidence="6" type="ORF">NEF87_004768</name>
</gene>
<dbReference type="Gene3D" id="3.40.50.150">
    <property type="entry name" value="Vaccinia Virus protein VP39"/>
    <property type="match status" value="1"/>
</dbReference>
<dbReference type="InterPro" id="IPR002478">
    <property type="entry name" value="PUA"/>
</dbReference>
<name>A0ABY6HYL6_9ARCH</name>
<accession>A0ABY6HYL6</accession>
<dbReference type="Pfam" id="PF01472">
    <property type="entry name" value="PUA"/>
    <property type="match status" value="1"/>
</dbReference>
<dbReference type="PROSITE" id="PS50890">
    <property type="entry name" value="PUA"/>
    <property type="match status" value="1"/>
</dbReference>
<protein>
    <submittedName>
        <fullName evidence="6">Ribosomal RNA small subunit methyltransferase F</fullName>
        <ecNumber evidence="6">2.1.1.178</ecNumber>
    </submittedName>
</protein>
<keyword evidence="3" id="KW-0949">S-adenosyl-L-methionine</keyword>
<dbReference type="EMBL" id="CP104013">
    <property type="protein sequence ID" value="UYP48483.1"/>
    <property type="molecule type" value="Genomic_DNA"/>
</dbReference>
<dbReference type="InterPro" id="IPR036974">
    <property type="entry name" value="PUA_sf"/>
</dbReference>
<dbReference type="SUPFAM" id="SSF88697">
    <property type="entry name" value="PUA domain-like"/>
    <property type="match status" value="1"/>
</dbReference>
<evidence type="ECO:0000256" key="1">
    <source>
        <dbReference type="ARBA" id="ARBA00022603"/>
    </source>
</evidence>
<dbReference type="Gene3D" id="2.30.130.10">
    <property type="entry name" value="PUA domain"/>
    <property type="match status" value="1"/>
</dbReference>
<dbReference type="EC" id="2.1.1.178" evidence="6"/>
<dbReference type="CDD" id="cd07953">
    <property type="entry name" value="PUA"/>
    <property type="match status" value="1"/>
</dbReference>
<organism evidence="6 7">
    <name type="scientific">Candidatus Lokiarchaeum ossiferum</name>
    <dbReference type="NCBI Taxonomy" id="2951803"/>
    <lineage>
        <taxon>Archaea</taxon>
        <taxon>Promethearchaeati</taxon>
        <taxon>Promethearchaeota</taxon>
        <taxon>Promethearchaeia</taxon>
        <taxon>Promethearchaeales</taxon>
        <taxon>Promethearchaeaceae</taxon>
        <taxon>Candidatus Lokiarchaeum</taxon>
    </lineage>
</organism>
<dbReference type="PANTHER" id="PTHR22807">
    <property type="entry name" value="NOP2 YEAST -RELATED NOL1/NOP2/FMU SUN DOMAIN-CONTAINING"/>
    <property type="match status" value="1"/>
</dbReference>
<proteinExistence type="predicted"/>
<dbReference type="InterPro" id="IPR015947">
    <property type="entry name" value="PUA-like_sf"/>
</dbReference>
<dbReference type="InterPro" id="IPR049560">
    <property type="entry name" value="MeTrfase_RsmB-F_NOP2_cat"/>
</dbReference>
<dbReference type="GO" id="GO:0032259">
    <property type="term" value="P:methylation"/>
    <property type="evidence" value="ECO:0007669"/>
    <property type="project" value="UniProtKB-KW"/>
</dbReference>
<evidence type="ECO:0000256" key="4">
    <source>
        <dbReference type="ARBA" id="ARBA00022884"/>
    </source>
</evidence>
<dbReference type="CDD" id="cd02440">
    <property type="entry name" value="AdoMet_MTases"/>
    <property type="match status" value="1"/>
</dbReference>
<dbReference type="PROSITE" id="PS51686">
    <property type="entry name" value="SAM_MT_RSMB_NOP"/>
    <property type="match status" value="1"/>
</dbReference>
<dbReference type="Proteomes" id="UP001208689">
    <property type="component" value="Chromosome"/>
</dbReference>